<accession>A0A2M8KCV1</accession>
<dbReference type="Pfam" id="PF01594">
    <property type="entry name" value="AI-2E_transport"/>
    <property type="match status" value="1"/>
</dbReference>
<reference evidence="10" key="1">
    <citation type="submission" date="2017-09" db="EMBL/GenBank/DDBJ databases">
        <title>Depth-based differentiation of microbial function through sediment-hosted aquifers and enrichment of novel symbionts in the deep terrestrial subsurface.</title>
        <authorList>
            <person name="Probst A.J."/>
            <person name="Ladd B."/>
            <person name="Jarett J.K."/>
            <person name="Geller-Mcgrath D.E."/>
            <person name="Sieber C.M.K."/>
            <person name="Emerson J.B."/>
            <person name="Anantharaman K."/>
            <person name="Thomas B.C."/>
            <person name="Malmstrom R."/>
            <person name="Stieglmeier M."/>
            <person name="Klingl A."/>
            <person name="Woyke T."/>
            <person name="Ryan C.M."/>
            <person name="Banfield J.F."/>
        </authorList>
    </citation>
    <scope>NUCLEOTIDE SEQUENCE [LARGE SCALE GENOMIC DNA]</scope>
</reference>
<evidence type="ECO:0000256" key="1">
    <source>
        <dbReference type="ARBA" id="ARBA00004651"/>
    </source>
</evidence>
<comment type="similarity">
    <text evidence="2">Belongs to the autoinducer-2 exporter (AI-2E) (TC 2.A.86) family.</text>
</comment>
<evidence type="ECO:0000256" key="7">
    <source>
        <dbReference type="ARBA" id="ARBA00023136"/>
    </source>
</evidence>
<dbReference type="PANTHER" id="PTHR21716:SF53">
    <property type="entry name" value="PERMEASE PERM-RELATED"/>
    <property type="match status" value="1"/>
</dbReference>
<feature type="transmembrane region" description="Helical" evidence="8">
    <location>
        <begin position="289"/>
        <end position="312"/>
    </location>
</feature>
<keyword evidence="7 8" id="KW-0472">Membrane</keyword>
<evidence type="ECO:0000256" key="6">
    <source>
        <dbReference type="ARBA" id="ARBA00022989"/>
    </source>
</evidence>
<evidence type="ECO:0000256" key="5">
    <source>
        <dbReference type="ARBA" id="ARBA00022692"/>
    </source>
</evidence>
<keyword evidence="6 8" id="KW-1133">Transmembrane helix</keyword>
<dbReference type="GO" id="GO:0005886">
    <property type="term" value="C:plasma membrane"/>
    <property type="evidence" value="ECO:0007669"/>
    <property type="project" value="UniProtKB-SubCell"/>
</dbReference>
<keyword evidence="3" id="KW-0813">Transport</keyword>
<dbReference type="AlphaFoldDB" id="A0A2M8KCV1"/>
<evidence type="ECO:0000256" key="4">
    <source>
        <dbReference type="ARBA" id="ARBA00022475"/>
    </source>
</evidence>
<sequence length="344" mass="37935">MSPDRKPQTFVISWVAILQIVFVILLLVFLYLIRDVIVIFIFALIIASAIAPAVGALEKIKIPRVIGALISYIVIIALIAFLISLIFAPFISEIKNLSSHLPDYVDKLSAQFKSFQKTFSKYEAVINQIQIFLSRIVERLQASEASLFSSIINIFGGIFTFILVLIISFYLSVQKKGVQRTLAAISPFNHRDYILDLWERAQKKMGRWLQGQLLLGLIVGALVYIGLYFLGIKYALILAIVAGVLELLPYIGPVLSAIPAIIVGFLQAPILAFWVLILYVAVQQLENHAIVPLVIGKTVGLNPIIVIMALLIGAKLGGILGVLLAVPLTAVFAEFVKDLVKKKV</sequence>
<keyword evidence="4" id="KW-1003">Cell membrane</keyword>
<feature type="transmembrane region" description="Helical" evidence="8">
    <location>
        <begin position="12"/>
        <end position="31"/>
    </location>
</feature>
<organism evidence="9 10">
    <name type="scientific">Candidatus Portnoybacteria bacterium CG10_big_fil_rev_8_21_14_0_10_38_18</name>
    <dbReference type="NCBI Taxonomy" id="1974813"/>
    <lineage>
        <taxon>Bacteria</taxon>
        <taxon>Candidatus Portnoyibacteriota</taxon>
    </lineage>
</organism>
<evidence type="ECO:0008006" key="11">
    <source>
        <dbReference type="Google" id="ProtNLM"/>
    </source>
</evidence>
<evidence type="ECO:0000313" key="10">
    <source>
        <dbReference type="Proteomes" id="UP000231648"/>
    </source>
</evidence>
<proteinExistence type="inferred from homology"/>
<feature type="transmembrane region" description="Helical" evidence="8">
    <location>
        <begin position="257"/>
        <end position="282"/>
    </location>
</feature>
<evidence type="ECO:0000256" key="3">
    <source>
        <dbReference type="ARBA" id="ARBA00022448"/>
    </source>
</evidence>
<dbReference type="GO" id="GO:0055085">
    <property type="term" value="P:transmembrane transport"/>
    <property type="evidence" value="ECO:0007669"/>
    <property type="project" value="TreeGrafter"/>
</dbReference>
<feature type="transmembrane region" description="Helical" evidence="8">
    <location>
        <begin position="37"/>
        <end position="57"/>
    </location>
</feature>
<dbReference type="PANTHER" id="PTHR21716">
    <property type="entry name" value="TRANSMEMBRANE PROTEIN"/>
    <property type="match status" value="1"/>
</dbReference>
<keyword evidence="5 8" id="KW-0812">Transmembrane</keyword>
<name>A0A2M8KCV1_9BACT</name>
<feature type="transmembrane region" description="Helical" evidence="8">
    <location>
        <begin position="318"/>
        <end position="336"/>
    </location>
</feature>
<dbReference type="EMBL" id="PFDX01000004">
    <property type="protein sequence ID" value="PJE57723.1"/>
    <property type="molecule type" value="Genomic_DNA"/>
</dbReference>
<feature type="transmembrane region" description="Helical" evidence="8">
    <location>
        <begin position="147"/>
        <end position="171"/>
    </location>
</feature>
<gene>
    <name evidence="9" type="ORF">COU82_00435</name>
</gene>
<evidence type="ECO:0000256" key="8">
    <source>
        <dbReference type="SAM" id="Phobius"/>
    </source>
</evidence>
<dbReference type="InterPro" id="IPR002549">
    <property type="entry name" value="AI-2E-like"/>
</dbReference>
<evidence type="ECO:0000256" key="2">
    <source>
        <dbReference type="ARBA" id="ARBA00009773"/>
    </source>
</evidence>
<protein>
    <recommendedName>
        <fullName evidence="11">AI-2E family transporter</fullName>
    </recommendedName>
</protein>
<comment type="caution">
    <text evidence="9">The sequence shown here is derived from an EMBL/GenBank/DDBJ whole genome shotgun (WGS) entry which is preliminary data.</text>
</comment>
<feature type="transmembrane region" description="Helical" evidence="8">
    <location>
        <begin position="213"/>
        <end position="245"/>
    </location>
</feature>
<dbReference type="Proteomes" id="UP000231648">
    <property type="component" value="Unassembled WGS sequence"/>
</dbReference>
<evidence type="ECO:0000313" key="9">
    <source>
        <dbReference type="EMBL" id="PJE57723.1"/>
    </source>
</evidence>
<feature type="transmembrane region" description="Helical" evidence="8">
    <location>
        <begin position="69"/>
        <end position="91"/>
    </location>
</feature>
<comment type="subcellular location">
    <subcellularLocation>
        <location evidence="1">Cell membrane</location>
        <topology evidence="1">Multi-pass membrane protein</topology>
    </subcellularLocation>
</comment>